<evidence type="ECO:0000313" key="2">
    <source>
        <dbReference type="Proteomes" id="UP000292580"/>
    </source>
</evidence>
<name>A0A483CSG9_9EURY</name>
<dbReference type="Proteomes" id="UP000292580">
    <property type="component" value="Unassembled WGS sequence"/>
</dbReference>
<comment type="caution">
    <text evidence="1">The sequence shown here is derived from an EMBL/GenBank/DDBJ whole genome shotgun (WGS) entry which is preliminary data.</text>
</comment>
<reference evidence="1 2" key="1">
    <citation type="submission" date="2017-11" db="EMBL/GenBank/DDBJ databases">
        <title>Isolation and Characterization of Methanofollis Species from Methane Seep Offshore SW Taiwan.</title>
        <authorList>
            <person name="Teng N.-H."/>
            <person name="Lai M.-C."/>
            <person name="Chen S.-C."/>
        </authorList>
    </citation>
    <scope>NUCLEOTIDE SEQUENCE [LARGE SCALE GENOMIC DNA]</scope>
    <source>
        <strain evidence="1 2">FWC-SCC2</strain>
    </source>
</reference>
<protein>
    <submittedName>
        <fullName evidence="1">Uncharacterized protein</fullName>
    </submittedName>
</protein>
<sequence length="79" mass="8336">MRIPGVGRESGAAEGDIEDLSAPTLRLCRPLLPPAEIIPLQVSISHTLIRISVLFGDIPDLLTGQETTGLYPGSGFHTG</sequence>
<keyword evidence="2" id="KW-1185">Reference proteome</keyword>
<evidence type="ECO:0000313" key="1">
    <source>
        <dbReference type="EMBL" id="TAJ44035.1"/>
    </source>
</evidence>
<gene>
    <name evidence="1" type="ORF">CUJ86_08320</name>
</gene>
<proteinExistence type="predicted"/>
<accession>A0A483CSG9</accession>
<dbReference type="EMBL" id="PGCL01000003">
    <property type="protein sequence ID" value="TAJ44035.1"/>
    <property type="molecule type" value="Genomic_DNA"/>
</dbReference>
<dbReference type="AlphaFoldDB" id="A0A483CSG9"/>
<organism evidence="1 2">
    <name type="scientific">Methanofollis fontis</name>
    <dbReference type="NCBI Taxonomy" id="2052832"/>
    <lineage>
        <taxon>Archaea</taxon>
        <taxon>Methanobacteriati</taxon>
        <taxon>Methanobacteriota</taxon>
        <taxon>Stenosarchaea group</taxon>
        <taxon>Methanomicrobia</taxon>
        <taxon>Methanomicrobiales</taxon>
        <taxon>Methanomicrobiaceae</taxon>
        <taxon>Methanofollis</taxon>
    </lineage>
</organism>